<dbReference type="AlphaFoldDB" id="A0AA88SVC2"/>
<comment type="caution">
    <text evidence="1">The sequence shown here is derived from an EMBL/GenBank/DDBJ whole genome shotgun (WGS) entry which is preliminary data.</text>
</comment>
<gene>
    <name evidence="1" type="ORF">Q7C36_008039</name>
</gene>
<accession>A0AA88SVC2</accession>
<dbReference type="Proteomes" id="UP001187315">
    <property type="component" value="Unassembled WGS sequence"/>
</dbReference>
<reference evidence="1" key="1">
    <citation type="submission" date="2023-08" db="EMBL/GenBank/DDBJ databases">
        <title>Pelteobagrus vachellii genome.</title>
        <authorList>
            <person name="Liu H."/>
        </authorList>
    </citation>
    <scope>NUCLEOTIDE SEQUENCE</scope>
    <source>
        <strain evidence="1">PRFRI_2022a</strain>
        <tissue evidence="1">Muscle</tissue>
    </source>
</reference>
<name>A0AA88SVC2_TACVA</name>
<keyword evidence="2" id="KW-1185">Reference proteome</keyword>
<sequence length="91" mass="9921">MITSSRGAIDTRLLSACRISRDFREEAEVGVASWTSRGRDVRRSENGLVVTSPVFLKVNNLLGGARERTEGTATAGGGSRHHRALLWLSHC</sequence>
<proteinExistence type="predicted"/>
<protein>
    <submittedName>
        <fullName evidence="1">Uncharacterized protein</fullName>
    </submittedName>
</protein>
<organism evidence="1 2">
    <name type="scientific">Tachysurus vachellii</name>
    <name type="common">Darkbarbel catfish</name>
    <name type="synonym">Pelteobagrus vachellii</name>
    <dbReference type="NCBI Taxonomy" id="175792"/>
    <lineage>
        <taxon>Eukaryota</taxon>
        <taxon>Metazoa</taxon>
        <taxon>Chordata</taxon>
        <taxon>Craniata</taxon>
        <taxon>Vertebrata</taxon>
        <taxon>Euteleostomi</taxon>
        <taxon>Actinopterygii</taxon>
        <taxon>Neopterygii</taxon>
        <taxon>Teleostei</taxon>
        <taxon>Ostariophysi</taxon>
        <taxon>Siluriformes</taxon>
        <taxon>Bagridae</taxon>
        <taxon>Tachysurus</taxon>
    </lineage>
</organism>
<dbReference type="EMBL" id="JAVHJS010000007">
    <property type="protein sequence ID" value="KAK2852838.1"/>
    <property type="molecule type" value="Genomic_DNA"/>
</dbReference>
<evidence type="ECO:0000313" key="2">
    <source>
        <dbReference type="Proteomes" id="UP001187315"/>
    </source>
</evidence>
<evidence type="ECO:0000313" key="1">
    <source>
        <dbReference type="EMBL" id="KAK2852838.1"/>
    </source>
</evidence>